<dbReference type="Gene3D" id="3.40.50.300">
    <property type="entry name" value="P-loop containing nucleotide triphosphate hydrolases"/>
    <property type="match status" value="1"/>
</dbReference>
<evidence type="ECO:0000256" key="7">
    <source>
        <dbReference type="ARBA" id="ARBA00022840"/>
    </source>
</evidence>
<protein>
    <recommendedName>
        <fullName evidence="2 10">Thymidine kinase</fullName>
        <ecNumber evidence="2 10">2.7.1.21</ecNumber>
    </recommendedName>
</protein>
<dbReference type="GO" id="GO:0005524">
    <property type="term" value="F:ATP binding"/>
    <property type="evidence" value="ECO:0007669"/>
    <property type="project" value="UniProtKB-KW"/>
</dbReference>
<dbReference type="GO" id="GO:0071897">
    <property type="term" value="P:DNA biosynthetic process"/>
    <property type="evidence" value="ECO:0007669"/>
    <property type="project" value="UniProtKB-KW"/>
</dbReference>
<name>A0AA96ENP3_9VIRU</name>
<dbReference type="GO" id="GO:0004797">
    <property type="term" value="F:thymidine kinase activity"/>
    <property type="evidence" value="ECO:0007669"/>
    <property type="project" value="UniProtKB-EC"/>
</dbReference>
<keyword evidence="5 10" id="KW-0547">Nucleotide-binding</keyword>
<feature type="active site" description="Proton acceptor" evidence="8">
    <location>
        <position position="92"/>
    </location>
</feature>
<evidence type="ECO:0000256" key="12">
    <source>
        <dbReference type="SAM" id="MobiDB-lite"/>
    </source>
</evidence>
<dbReference type="PANTHER" id="PTHR11441">
    <property type="entry name" value="THYMIDINE KINASE"/>
    <property type="match status" value="1"/>
</dbReference>
<feature type="binding site" evidence="9">
    <location>
        <position position="180"/>
    </location>
    <ligand>
        <name>substrate</name>
    </ligand>
</feature>
<evidence type="ECO:0000256" key="1">
    <source>
        <dbReference type="ARBA" id="ARBA00007587"/>
    </source>
</evidence>
<evidence type="ECO:0000313" key="13">
    <source>
        <dbReference type="EMBL" id="WNL49854.1"/>
    </source>
</evidence>
<dbReference type="Gene3D" id="3.30.60.20">
    <property type="match status" value="1"/>
</dbReference>
<feature type="compositionally biased region" description="Polar residues" evidence="12">
    <location>
        <begin position="50"/>
        <end position="64"/>
    </location>
</feature>
<evidence type="ECO:0000256" key="5">
    <source>
        <dbReference type="ARBA" id="ARBA00022741"/>
    </source>
</evidence>
<dbReference type="EMBL" id="OR343188">
    <property type="protein sequence ID" value="WNL49854.1"/>
    <property type="molecule type" value="Genomic_DNA"/>
</dbReference>
<comment type="catalytic activity">
    <reaction evidence="10">
        <text>thymidine + ATP = dTMP + ADP + H(+)</text>
        <dbReference type="Rhea" id="RHEA:19129"/>
        <dbReference type="ChEBI" id="CHEBI:15378"/>
        <dbReference type="ChEBI" id="CHEBI:17748"/>
        <dbReference type="ChEBI" id="CHEBI:30616"/>
        <dbReference type="ChEBI" id="CHEBI:63528"/>
        <dbReference type="ChEBI" id="CHEBI:456216"/>
        <dbReference type="EC" id="2.7.1.21"/>
    </reaction>
</comment>
<keyword evidence="3 10" id="KW-0237">DNA synthesis</keyword>
<dbReference type="EC" id="2.7.1.21" evidence="2 10"/>
<dbReference type="InterPro" id="IPR027417">
    <property type="entry name" value="P-loop_NTPase"/>
</dbReference>
<keyword evidence="4 10" id="KW-0808">Transferase</keyword>
<dbReference type="PANTHER" id="PTHR11441:SF0">
    <property type="entry name" value="THYMIDINE KINASE, CYTOSOLIC"/>
    <property type="match status" value="1"/>
</dbReference>
<accession>A0AA96ENP3</accession>
<evidence type="ECO:0000256" key="9">
    <source>
        <dbReference type="PIRSR" id="PIRSR035805-2"/>
    </source>
</evidence>
<dbReference type="PIRSF" id="PIRSF035805">
    <property type="entry name" value="TK_cell"/>
    <property type="match status" value="1"/>
</dbReference>
<keyword evidence="6 10" id="KW-0418">Kinase</keyword>
<dbReference type="GO" id="GO:0046104">
    <property type="term" value="P:thymidine metabolic process"/>
    <property type="evidence" value="ECO:0007669"/>
    <property type="project" value="TreeGrafter"/>
</dbReference>
<evidence type="ECO:0000256" key="2">
    <source>
        <dbReference type="ARBA" id="ARBA00012118"/>
    </source>
</evidence>
<proteinExistence type="inferred from homology"/>
<gene>
    <name evidence="13" type="ORF">MarFTMF_338</name>
</gene>
<feature type="region of interest" description="Disordered" evidence="12">
    <location>
        <begin position="43"/>
        <end position="64"/>
    </location>
</feature>
<dbReference type="SUPFAM" id="SSF52540">
    <property type="entry name" value="P-loop containing nucleoside triphosphate hydrolases"/>
    <property type="match status" value="1"/>
</dbReference>
<evidence type="ECO:0000256" key="4">
    <source>
        <dbReference type="ARBA" id="ARBA00022679"/>
    </source>
</evidence>
<evidence type="ECO:0000256" key="3">
    <source>
        <dbReference type="ARBA" id="ARBA00022634"/>
    </source>
</evidence>
<evidence type="ECO:0000256" key="11">
    <source>
        <dbReference type="RuleBase" id="RU004165"/>
    </source>
</evidence>
<dbReference type="Pfam" id="PF00265">
    <property type="entry name" value="TK"/>
    <property type="match status" value="1"/>
</dbReference>
<evidence type="ECO:0000256" key="8">
    <source>
        <dbReference type="PIRSR" id="PIRSR035805-1"/>
    </source>
</evidence>
<comment type="similarity">
    <text evidence="1 11">Belongs to the thymidine kinase family.</text>
</comment>
<dbReference type="InterPro" id="IPR001267">
    <property type="entry name" value="Thymidine_kinase"/>
</dbReference>
<evidence type="ECO:0000256" key="10">
    <source>
        <dbReference type="RuleBase" id="RU000544"/>
    </source>
</evidence>
<keyword evidence="7 10" id="KW-0067">ATP-binding</keyword>
<evidence type="ECO:0000256" key="6">
    <source>
        <dbReference type="ARBA" id="ARBA00022777"/>
    </source>
</evidence>
<reference evidence="13" key="1">
    <citation type="submission" date="2023-07" db="EMBL/GenBank/DDBJ databases">
        <authorList>
            <person name="Xia Y."/>
        </authorList>
    </citation>
    <scope>NUCLEOTIDE SEQUENCE</scope>
    <source>
        <strain evidence="13">F</strain>
    </source>
</reference>
<organism evidence="13">
    <name type="scientific">Marseillevirus sp</name>
    <dbReference type="NCBI Taxonomy" id="2809551"/>
    <lineage>
        <taxon>Viruses</taxon>
        <taxon>Varidnaviria</taxon>
        <taxon>Bamfordvirae</taxon>
        <taxon>Nucleocytoviricota</taxon>
        <taxon>Megaviricetes</taxon>
        <taxon>Pimascovirales</taxon>
        <taxon>Pimascovirales incertae sedis</taxon>
        <taxon>Marseilleviridae</taxon>
        <taxon>Marseillevirus</taxon>
    </lineage>
</organism>
<sequence length="188" mass="20908">MYSNSGLEIICGPMRSGKTTELRRRLGVFSSIGFKVLYVNSSKDTRKGPDNSTNFSTHNSELSGRNNAFPSQKVLFIKDIDFTDFDVIGIDEAQFFKEEDFALRVMNIVRSGKRVILSGLDGDSTQKKMGKILSLIPQADTVSKLLASCEFCAKKKLMVPAPFTKRLSDEQEQEVIGNDYASVCRACL</sequence>